<evidence type="ECO:0000256" key="2">
    <source>
        <dbReference type="ARBA" id="ARBA00022729"/>
    </source>
</evidence>
<dbReference type="EMBL" id="CP022418">
    <property type="protein sequence ID" value="ASM75104.1"/>
    <property type="molecule type" value="Genomic_DNA"/>
</dbReference>
<name>A0A221K7X5_9RHOB</name>
<dbReference type="AlphaFoldDB" id="A0A221K7X5"/>
<evidence type="ECO:0000256" key="3">
    <source>
        <dbReference type="SAM" id="MobiDB-lite"/>
    </source>
</evidence>
<keyword evidence="6" id="KW-1185">Reference proteome</keyword>
<dbReference type="RefSeq" id="WP_089423116.1">
    <property type="nucleotide sequence ID" value="NZ_CP022418.1"/>
</dbReference>
<dbReference type="Proteomes" id="UP000199754">
    <property type="component" value="Plasmid pSMR1-3"/>
</dbReference>
<feature type="region of interest" description="Disordered" evidence="3">
    <location>
        <begin position="264"/>
        <end position="283"/>
    </location>
</feature>
<feature type="chain" id="PRO_5012555901" evidence="4">
    <location>
        <begin position="21"/>
        <end position="283"/>
    </location>
</feature>
<reference evidence="5 6" key="1">
    <citation type="submission" date="2017-07" db="EMBL/GenBank/DDBJ databases">
        <title>Genome Sequence of Sulfitobacter pseudonitzschiae Strain SMR1 Isolated from a culture of the Diatom Skeletonema marinoi.</title>
        <authorList>
            <person name="Topel M."/>
            <person name="Pinder M.I.M."/>
            <person name="Johansson O.N."/>
            <person name="Kourtchenko O."/>
            <person name="Godhe A."/>
            <person name="Clarke A.K."/>
        </authorList>
    </citation>
    <scope>NUCLEOTIDE SEQUENCE [LARGE SCALE GENOMIC DNA]</scope>
    <source>
        <strain evidence="5 6">SMR1</strain>
        <plasmid evidence="5 6">pSMR1-3</plasmid>
    </source>
</reference>
<evidence type="ECO:0000313" key="5">
    <source>
        <dbReference type="EMBL" id="ASM75104.1"/>
    </source>
</evidence>
<proteinExistence type="inferred from homology"/>
<dbReference type="OrthoDB" id="7390264at2"/>
<dbReference type="Gene3D" id="2.60.40.2500">
    <property type="match status" value="1"/>
</dbReference>
<dbReference type="InterPro" id="IPR038161">
    <property type="entry name" value="VirB9/CagX/TrbG_C_sf"/>
</dbReference>
<gene>
    <name evidence="5" type="primary">virB9</name>
    <name evidence="5" type="ORF">SULPSESMR1_04381</name>
</gene>
<geneLocation type="plasmid" evidence="5 6">
    <name>pSMR1-3</name>
</geneLocation>
<feature type="signal peptide" evidence="4">
    <location>
        <begin position="1"/>
        <end position="20"/>
    </location>
</feature>
<keyword evidence="5" id="KW-0614">Plasmid</keyword>
<evidence type="ECO:0000256" key="1">
    <source>
        <dbReference type="ARBA" id="ARBA00006135"/>
    </source>
</evidence>
<evidence type="ECO:0000313" key="6">
    <source>
        <dbReference type="Proteomes" id="UP000199754"/>
    </source>
</evidence>
<sequence>MIRIAAIFTAALLTATPALALDIPSPSSSDSRVRSVNYNEWDVVRVIGTVRTTVQIVFDQSEEILDVAAGDNVAWEFKPRNNILYLKPREPHPPSNVQVATVRADGTTRTYSFELITREGEILANNRDVYFQIRFRYPRDKADARRTERAAQRQAAQEQAARSRLSASVAHSGTKNWQFLAAGSRNLQPAKIFDNGDMTVLTFKRSNRLPSVYMVGTDGEERLVNTTVRRNEVIVHDVVHEIRLRLGREVTAIYNMGIGKGHTSISTSTTSHHVEREVIGGSN</sequence>
<dbReference type="CDD" id="cd06911">
    <property type="entry name" value="VirB9_CagX_TrbG"/>
    <property type="match status" value="1"/>
</dbReference>
<dbReference type="Pfam" id="PF03524">
    <property type="entry name" value="CagX"/>
    <property type="match status" value="1"/>
</dbReference>
<dbReference type="InterPro" id="IPR010258">
    <property type="entry name" value="Conjugal_tfr_TrbG/VirB9/CagX"/>
</dbReference>
<keyword evidence="2 4" id="KW-0732">Signal</keyword>
<dbReference type="KEGG" id="spse:SULPSESMR1_04381"/>
<accession>A0A221K7X5</accession>
<feature type="compositionally biased region" description="Basic and acidic residues" evidence="3">
    <location>
        <begin position="272"/>
        <end position="283"/>
    </location>
</feature>
<feature type="compositionally biased region" description="Low complexity" evidence="3">
    <location>
        <begin position="152"/>
        <end position="164"/>
    </location>
</feature>
<evidence type="ECO:0000256" key="4">
    <source>
        <dbReference type="SAM" id="SignalP"/>
    </source>
</evidence>
<protein>
    <submittedName>
        <fullName evidence="5">Type IV secretion system protein virB9</fullName>
    </submittedName>
</protein>
<dbReference type="InterPro" id="IPR033645">
    <property type="entry name" value="VirB9/CagX/TrbG_C"/>
</dbReference>
<comment type="similarity">
    <text evidence="1">Belongs to the TrbG/VirB9 family.</text>
</comment>
<feature type="region of interest" description="Disordered" evidence="3">
    <location>
        <begin position="144"/>
        <end position="164"/>
    </location>
</feature>
<organism evidence="5 6">
    <name type="scientific">Pseudosulfitobacter pseudonitzschiae</name>
    <dbReference type="NCBI Taxonomy" id="1402135"/>
    <lineage>
        <taxon>Bacteria</taxon>
        <taxon>Pseudomonadati</taxon>
        <taxon>Pseudomonadota</taxon>
        <taxon>Alphaproteobacteria</taxon>
        <taxon>Rhodobacterales</taxon>
        <taxon>Roseobacteraceae</taxon>
        <taxon>Pseudosulfitobacter</taxon>
    </lineage>
</organism>